<feature type="region of interest" description="Disordered" evidence="7">
    <location>
        <begin position="243"/>
        <end position="299"/>
    </location>
</feature>
<dbReference type="InterPro" id="IPR010998">
    <property type="entry name" value="Integrase_recombinase_N"/>
</dbReference>
<keyword evidence="6" id="KW-1160">Virus entry into host cell</keyword>
<evidence type="ECO:0000256" key="7">
    <source>
        <dbReference type="SAM" id="MobiDB-lite"/>
    </source>
</evidence>
<reference evidence="9" key="1">
    <citation type="submission" date="2016-10" db="EMBL/GenBank/DDBJ databases">
        <title>Sequence of Gallionella enrichment culture.</title>
        <authorList>
            <person name="Poehlein A."/>
            <person name="Muehling M."/>
            <person name="Daniel R."/>
        </authorList>
    </citation>
    <scope>NUCLEOTIDE SEQUENCE</scope>
</reference>
<feature type="domain" description="Tyr recombinase" evidence="8">
    <location>
        <begin position="48"/>
        <end position="227"/>
    </location>
</feature>
<dbReference type="GO" id="GO:0015074">
    <property type="term" value="P:DNA integration"/>
    <property type="evidence" value="ECO:0007669"/>
    <property type="project" value="UniProtKB-KW"/>
</dbReference>
<dbReference type="GO" id="GO:0006310">
    <property type="term" value="P:DNA recombination"/>
    <property type="evidence" value="ECO:0007669"/>
    <property type="project" value="UniProtKB-KW"/>
</dbReference>
<evidence type="ECO:0000256" key="6">
    <source>
        <dbReference type="ARBA" id="ARBA00023296"/>
    </source>
</evidence>
<organism evidence="9">
    <name type="scientific">mine drainage metagenome</name>
    <dbReference type="NCBI Taxonomy" id="410659"/>
    <lineage>
        <taxon>unclassified sequences</taxon>
        <taxon>metagenomes</taxon>
        <taxon>ecological metagenomes</taxon>
    </lineage>
</organism>
<keyword evidence="4" id="KW-0233">DNA recombination</keyword>
<feature type="compositionally biased region" description="Polar residues" evidence="7">
    <location>
        <begin position="283"/>
        <end position="292"/>
    </location>
</feature>
<keyword evidence="2" id="KW-0229">DNA integration</keyword>
<dbReference type="Gene3D" id="1.10.443.10">
    <property type="entry name" value="Intergrase catalytic core"/>
    <property type="match status" value="1"/>
</dbReference>
<dbReference type="PANTHER" id="PTHR30629:SF2">
    <property type="entry name" value="PROPHAGE INTEGRASE INTS-RELATED"/>
    <property type="match status" value="1"/>
</dbReference>
<evidence type="ECO:0000259" key="8">
    <source>
        <dbReference type="PROSITE" id="PS51898"/>
    </source>
</evidence>
<dbReference type="Gene3D" id="1.10.150.130">
    <property type="match status" value="1"/>
</dbReference>
<comment type="caution">
    <text evidence="9">The sequence shown here is derived from an EMBL/GenBank/DDBJ whole genome shotgun (WGS) entry which is preliminary data.</text>
</comment>
<name>A0A1J5PQI2_9ZZZZ</name>
<evidence type="ECO:0000256" key="2">
    <source>
        <dbReference type="ARBA" id="ARBA00022908"/>
    </source>
</evidence>
<dbReference type="InterPro" id="IPR011010">
    <property type="entry name" value="DNA_brk_join_enz"/>
</dbReference>
<evidence type="ECO:0000256" key="3">
    <source>
        <dbReference type="ARBA" id="ARBA00023125"/>
    </source>
</evidence>
<evidence type="ECO:0000256" key="4">
    <source>
        <dbReference type="ARBA" id="ARBA00023172"/>
    </source>
</evidence>
<gene>
    <name evidence="9" type="ORF">GALL_445020</name>
</gene>
<accession>A0A1J5PQI2</accession>
<evidence type="ECO:0000256" key="5">
    <source>
        <dbReference type="ARBA" id="ARBA00023195"/>
    </source>
</evidence>
<dbReference type="PANTHER" id="PTHR30629">
    <property type="entry name" value="PROPHAGE INTEGRASE"/>
    <property type="match status" value="1"/>
</dbReference>
<keyword evidence="5" id="KW-1179">Viral genome integration</keyword>
<keyword evidence="3" id="KW-0238">DNA-binding</keyword>
<dbReference type="GO" id="GO:0046718">
    <property type="term" value="P:symbiont entry into host cell"/>
    <property type="evidence" value="ECO:0007669"/>
    <property type="project" value="UniProtKB-KW"/>
</dbReference>
<protein>
    <submittedName>
        <fullName evidence="9">Phage integrase family protein</fullName>
    </submittedName>
</protein>
<dbReference type="GO" id="GO:0044826">
    <property type="term" value="P:viral genome integration into host DNA"/>
    <property type="evidence" value="ECO:0007669"/>
    <property type="project" value="UniProtKB-KW"/>
</dbReference>
<dbReference type="SUPFAM" id="SSF56349">
    <property type="entry name" value="DNA breaking-rejoining enzymes"/>
    <property type="match status" value="1"/>
</dbReference>
<dbReference type="GO" id="GO:0003677">
    <property type="term" value="F:DNA binding"/>
    <property type="evidence" value="ECO:0007669"/>
    <property type="project" value="UniProtKB-KW"/>
</dbReference>
<dbReference type="CDD" id="cd00796">
    <property type="entry name" value="INT_Rci_Hp1_C"/>
    <property type="match status" value="1"/>
</dbReference>
<proteinExistence type="inferred from homology"/>
<dbReference type="PROSITE" id="PS51898">
    <property type="entry name" value="TYR_RECOMBINASE"/>
    <property type="match status" value="1"/>
</dbReference>
<dbReference type="Pfam" id="PF00589">
    <property type="entry name" value="Phage_integrase"/>
    <property type="match status" value="1"/>
</dbReference>
<dbReference type="InterPro" id="IPR013762">
    <property type="entry name" value="Integrase-like_cat_sf"/>
</dbReference>
<evidence type="ECO:0000256" key="1">
    <source>
        <dbReference type="ARBA" id="ARBA00008857"/>
    </source>
</evidence>
<dbReference type="InterPro" id="IPR002104">
    <property type="entry name" value="Integrase_catalytic"/>
</dbReference>
<sequence length="299" mass="33634">MRRMAHTPVTANRTLACIRKMLNLAEVWGYRPDGSNPCRHVPKYPEKGKTRYITDEELARIYAYLGWADAEGLEHPLLTLAIRLQFEFAARMSEIRLLEWAWVDFENRRVVWPDSKTGDISKPMSQEAYQLLSSAYCIEGSPYVCPSIFDGKIAMPEGTYVNGWTRILTRAKVPHVGTHGIRHRAVTDIANSGVSVKIGMALTAHKTATMFMRYVHAEDDPVRAAAEKVANRRRDTIGSKALANTKAPASPVEPTETRTSLGNYRPFRHRKVQSRAVPPGTKRASSMEQVQNKPEEIAT</sequence>
<evidence type="ECO:0000313" key="9">
    <source>
        <dbReference type="EMBL" id="OIQ73854.1"/>
    </source>
</evidence>
<dbReference type="InterPro" id="IPR050808">
    <property type="entry name" value="Phage_Integrase"/>
</dbReference>
<dbReference type="AlphaFoldDB" id="A0A1J5PQI2"/>
<dbReference type="EMBL" id="MLJW01002712">
    <property type="protein sequence ID" value="OIQ73854.1"/>
    <property type="molecule type" value="Genomic_DNA"/>
</dbReference>
<comment type="similarity">
    <text evidence="1">Belongs to the 'phage' integrase family.</text>
</comment>
<dbReference type="GO" id="GO:0075713">
    <property type="term" value="P:establishment of integrated proviral latency"/>
    <property type="evidence" value="ECO:0007669"/>
    <property type="project" value="UniProtKB-KW"/>
</dbReference>